<evidence type="ECO:0000256" key="4">
    <source>
        <dbReference type="ARBA" id="ARBA00023128"/>
    </source>
</evidence>
<evidence type="ECO:0008006" key="8">
    <source>
        <dbReference type="Google" id="ProtNLM"/>
    </source>
</evidence>
<evidence type="ECO:0000256" key="1">
    <source>
        <dbReference type="ARBA" id="ARBA00004225"/>
    </source>
</evidence>
<evidence type="ECO:0000256" key="2">
    <source>
        <dbReference type="ARBA" id="ARBA00022692"/>
    </source>
</evidence>
<dbReference type="Proteomes" id="UP000029867">
    <property type="component" value="Unassembled WGS sequence"/>
</dbReference>
<keyword evidence="5" id="KW-0472">Membrane</keyword>
<evidence type="ECO:0000256" key="3">
    <source>
        <dbReference type="ARBA" id="ARBA00022989"/>
    </source>
</evidence>
<name>A0A099NWC8_PICKU</name>
<evidence type="ECO:0000256" key="5">
    <source>
        <dbReference type="ARBA" id="ARBA00023136"/>
    </source>
</evidence>
<dbReference type="PANTHER" id="PTHR28234">
    <property type="entry name" value="NUCLEAR CONTROL OF ATPASE PROTEIN 2"/>
    <property type="match status" value="1"/>
</dbReference>
<dbReference type="Pfam" id="PF08637">
    <property type="entry name" value="NCA2"/>
    <property type="match status" value="1"/>
</dbReference>
<dbReference type="GO" id="GO:0005741">
    <property type="term" value="C:mitochondrial outer membrane"/>
    <property type="evidence" value="ECO:0007669"/>
    <property type="project" value="TreeGrafter"/>
</dbReference>
<comment type="caution">
    <text evidence="6">The sequence shown here is derived from an EMBL/GenBank/DDBJ whole genome shotgun (WGS) entry which is preliminary data.</text>
</comment>
<accession>A0A099NWC8</accession>
<dbReference type="InterPro" id="IPR013946">
    <property type="entry name" value="NCA2-like"/>
</dbReference>
<dbReference type="VEuPathDB" id="FungiDB:C5L36_0A07430"/>
<dbReference type="PANTHER" id="PTHR28234:SF1">
    <property type="entry name" value="NUCLEAR CONTROL OF ATPASE PROTEIN 2"/>
    <property type="match status" value="1"/>
</dbReference>
<proteinExistence type="predicted"/>
<organism evidence="6 7">
    <name type="scientific">Pichia kudriavzevii</name>
    <name type="common">Yeast</name>
    <name type="synonym">Issatchenkia orientalis</name>
    <dbReference type="NCBI Taxonomy" id="4909"/>
    <lineage>
        <taxon>Eukaryota</taxon>
        <taxon>Fungi</taxon>
        <taxon>Dikarya</taxon>
        <taxon>Ascomycota</taxon>
        <taxon>Saccharomycotina</taxon>
        <taxon>Pichiomycetes</taxon>
        <taxon>Pichiales</taxon>
        <taxon>Pichiaceae</taxon>
        <taxon>Pichia</taxon>
    </lineage>
</organism>
<dbReference type="eggNOG" id="ENOG502QTT6">
    <property type="taxonomic scope" value="Eukaryota"/>
</dbReference>
<keyword evidence="2" id="KW-0812">Transmembrane</keyword>
<evidence type="ECO:0000313" key="7">
    <source>
        <dbReference type="Proteomes" id="UP000029867"/>
    </source>
</evidence>
<dbReference type="AlphaFoldDB" id="A0A099NWC8"/>
<protein>
    <recommendedName>
        <fullName evidence="8">Nuclear control of ATPase protein 2</fullName>
    </recommendedName>
</protein>
<keyword evidence="4" id="KW-0496">Mitochondrion</keyword>
<evidence type="ECO:0000313" key="6">
    <source>
        <dbReference type="EMBL" id="KGK36257.1"/>
    </source>
</evidence>
<dbReference type="HOGENOM" id="CLU_008227_2_0_1"/>
<keyword evidence="3" id="KW-1133">Transmembrane helix</keyword>
<comment type="subcellular location">
    <subcellularLocation>
        <location evidence="1">Mitochondrion membrane</location>
        <topology evidence="1">Multi-pass membrane protein</topology>
    </subcellularLocation>
</comment>
<gene>
    <name evidence="6" type="ORF">JL09_g4591</name>
</gene>
<reference evidence="7" key="1">
    <citation type="journal article" date="2014" name="Microb. Cell Fact.">
        <title>Exploiting Issatchenkia orientalis SD108 for succinic acid production.</title>
        <authorList>
            <person name="Xiao H."/>
            <person name="Shao Z."/>
            <person name="Jiang Y."/>
            <person name="Dole S."/>
            <person name="Zhao H."/>
        </authorList>
    </citation>
    <scope>NUCLEOTIDE SEQUENCE [LARGE SCALE GENOMIC DNA]</scope>
    <source>
        <strain evidence="7">SD108</strain>
    </source>
</reference>
<sequence length="677" mass="77783">MSVLSLQTFVRNGDISTLQEQTAQLLSLIENSENIHDAELVDVKKLFIDVYGTMKCGLEGAKQTLNAYNRDDKNNERLGEFTLKCTDIHKFLEIIEHIKEKEYLKSENEYVITLSKLTVLYVTIGVVYTVGKTLVDTTLDILDDINYYECILARKYTVMLYFLQTLPTNAYNFLTEVKGFDAKVIKTSNLPQWLPEFSRSAYLETVNFVKVGYSLIQKYIDEFIKSPTTFILEKQQDSRSLLVNFWNCTFSLPYYYSKYQIQSKRRALVGIQQSNVAKLGYLLYRAPRYDIQNTNIDIDLSFHDNLLSLLREDDFTYTTRGTGSLESLVEVMSELDHFKGKLSAARMQNGAPSYWTRNWPIIVPCVIFTLSYMPSTFRSIHLLATDAGVRRELADYLLDKASFTVDTIASFWQNWIVDPINNILKTIRHDDTSKIALMSQKSLDSDLQSLERMVLDYVRDSQSDADINFAALQEATRSGDMTVVMSNYERDLKSPIKSIILGDMVRNILIQIQKTKVDGSLALNGVDQILKSQELVFGFVAASPSLFILWALKNSFMSWYNGESYERSRKSYMSQLQSRMSKSLGTVEKLVGFLVVQERGGGVCTSSNGESKQDYYKNGLIFIELKHLKALASQVLPVYMLQQFNEDLEDLIQQHHSAEYKLFTVQRIWNVYGRYLR</sequence>
<dbReference type="EMBL" id="JQFK01000094">
    <property type="protein sequence ID" value="KGK36257.1"/>
    <property type="molecule type" value="Genomic_DNA"/>
</dbReference>